<dbReference type="InterPro" id="IPR019684">
    <property type="entry name" value="HofP"/>
</dbReference>
<dbReference type="OrthoDB" id="6562856at2"/>
<organism evidence="1 2">
    <name type="scientific">Buttiauxella warmboldiae</name>
    <dbReference type="NCBI Taxonomy" id="82993"/>
    <lineage>
        <taxon>Bacteria</taxon>
        <taxon>Pseudomonadati</taxon>
        <taxon>Pseudomonadota</taxon>
        <taxon>Gammaproteobacteria</taxon>
        <taxon>Enterobacterales</taxon>
        <taxon>Enterobacteriaceae</taxon>
        <taxon>Buttiauxella</taxon>
    </lineage>
</organism>
<gene>
    <name evidence="1" type="ORF">EHN07_08280</name>
</gene>
<dbReference type="AlphaFoldDB" id="A0A3N5DJ77"/>
<proteinExistence type="predicted"/>
<reference evidence="1 2" key="1">
    <citation type="submission" date="2018-11" db="EMBL/GenBank/DDBJ databases">
        <title>Draft genome sequence of Buttiauxella warmboldiae CCUG 35512.</title>
        <authorList>
            <person name="Salva-Serra F."/>
            <person name="Marathe N."/>
            <person name="Moore E."/>
            <person name="Svensson L."/>
            <person name="Engstrom-Jakobsson H."/>
        </authorList>
    </citation>
    <scope>NUCLEOTIDE SEQUENCE [LARGE SCALE GENOMIC DNA]</scope>
    <source>
        <strain evidence="1 2">CCUG 35512</strain>
    </source>
</reference>
<comment type="caution">
    <text evidence="1">The sequence shown here is derived from an EMBL/GenBank/DDBJ whole genome shotgun (WGS) entry which is preliminary data.</text>
</comment>
<sequence>MNRSLCWGLLMVISTVKGMPANPFQQQISPCEKLTAQLTSWVLRGVMSSPTANIALMLSPQGSWQRVRADSELFQAVHIENVGAGFVVAKINPACQPPYYRWEIKRDLYAKDANTAAGAVSSPRQSGR</sequence>
<evidence type="ECO:0000313" key="1">
    <source>
        <dbReference type="EMBL" id="RPH28735.1"/>
    </source>
</evidence>
<evidence type="ECO:0000313" key="2">
    <source>
        <dbReference type="Proteomes" id="UP000268615"/>
    </source>
</evidence>
<dbReference type="Pfam" id="PF10748">
    <property type="entry name" value="HofP"/>
    <property type="match status" value="1"/>
</dbReference>
<name>A0A3N5DJ77_9ENTR</name>
<dbReference type="RefSeq" id="WP_124023703.1">
    <property type="nucleotide sequence ID" value="NZ_RPOH01000028.1"/>
</dbReference>
<protein>
    <submittedName>
        <fullName evidence="1">DUF2531 family protein</fullName>
    </submittedName>
</protein>
<keyword evidence="2" id="KW-1185">Reference proteome</keyword>
<dbReference type="EMBL" id="RPOH01000028">
    <property type="protein sequence ID" value="RPH28735.1"/>
    <property type="molecule type" value="Genomic_DNA"/>
</dbReference>
<accession>A0A3N5DJ77</accession>
<dbReference type="Proteomes" id="UP000268615">
    <property type="component" value="Unassembled WGS sequence"/>
</dbReference>